<dbReference type="PANTHER" id="PTHR42711:SF5">
    <property type="entry name" value="ABC TRANSPORTER ATP-BINDING PROTEIN NATA"/>
    <property type="match status" value="1"/>
</dbReference>
<dbReference type="InterPro" id="IPR027417">
    <property type="entry name" value="P-loop_NTPase"/>
</dbReference>
<evidence type="ECO:0000256" key="2">
    <source>
        <dbReference type="ARBA" id="ARBA00022448"/>
    </source>
</evidence>
<dbReference type="PROSITE" id="PS50893">
    <property type="entry name" value="ABC_TRANSPORTER_2"/>
    <property type="match status" value="1"/>
</dbReference>
<dbReference type="AlphaFoldDB" id="A0A2R6ALK8"/>
<keyword evidence="3" id="KW-0547">Nucleotide-binding</keyword>
<dbReference type="InterPro" id="IPR003439">
    <property type="entry name" value="ABC_transporter-like_ATP-bd"/>
</dbReference>
<accession>A0A2R6ALK8</accession>
<dbReference type="SUPFAM" id="SSF52540">
    <property type="entry name" value="P-loop containing nucleoside triphosphate hydrolases"/>
    <property type="match status" value="1"/>
</dbReference>
<evidence type="ECO:0000313" key="6">
    <source>
        <dbReference type="EMBL" id="PSN87269.1"/>
    </source>
</evidence>
<dbReference type="Pfam" id="PF00005">
    <property type="entry name" value="ABC_tran"/>
    <property type="match status" value="1"/>
</dbReference>
<gene>
    <name evidence="6" type="ORF">B9Q03_10840</name>
</gene>
<dbReference type="PROSITE" id="PS00211">
    <property type="entry name" value="ABC_TRANSPORTER_1"/>
    <property type="match status" value="1"/>
</dbReference>
<keyword evidence="2" id="KW-0813">Transport</keyword>
<evidence type="ECO:0000256" key="3">
    <source>
        <dbReference type="ARBA" id="ARBA00022741"/>
    </source>
</evidence>
<proteinExistence type="inferred from homology"/>
<dbReference type="InterPro" id="IPR003593">
    <property type="entry name" value="AAA+_ATPase"/>
</dbReference>
<comment type="caution">
    <text evidence="6">The sequence shown here is derived from an EMBL/GenBank/DDBJ whole genome shotgun (WGS) entry which is preliminary data.</text>
</comment>
<dbReference type="SMART" id="SM00382">
    <property type="entry name" value="AAA"/>
    <property type="match status" value="1"/>
</dbReference>
<name>A0A2R6ALK8_9ARCH</name>
<dbReference type="Gene3D" id="3.40.50.300">
    <property type="entry name" value="P-loop containing nucleotide triphosphate hydrolases"/>
    <property type="match status" value="1"/>
</dbReference>
<sequence>MRYTHLFLVELLAEGLTKRFGKTVALDNVSFRIERKGCYGYLGPNGAGKTTTMKIFTNLLRPTAGHAYINNVNVQREPVRALRSVGSLVEDPEPYGYLSVREFIEYAARIRGVSKPDIEYLKNRLDLPELGKRCSNLSKGQRRRVFLAALVAQDTEILILDEPSSGLDPKEAQILRDLIKDLKRERAVLLSSHLLYEVSIVCDYLYFIYNGRLVEQGSVEDVSKKFTSKALRVEFYSKPERLEGVLNTNFVFEGERTIVIHYDGSDEQRRKILDSLYPLGLRSFSDAELGLEEAYRKVIG</sequence>
<evidence type="ECO:0000256" key="4">
    <source>
        <dbReference type="ARBA" id="ARBA00022840"/>
    </source>
</evidence>
<comment type="similarity">
    <text evidence="1">Belongs to the ABC transporter superfamily.</text>
</comment>
<dbReference type="PANTHER" id="PTHR42711">
    <property type="entry name" value="ABC TRANSPORTER ATP-BINDING PROTEIN"/>
    <property type="match status" value="1"/>
</dbReference>
<evidence type="ECO:0000259" key="5">
    <source>
        <dbReference type="PROSITE" id="PS50893"/>
    </source>
</evidence>
<dbReference type="GO" id="GO:0016887">
    <property type="term" value="F:ATP hydrolysis activity"/>
    <property type="evidence" value="ECO:0007669"/>
    <property type="project" value="InterPro"/>
</dbReference>
<evidence type="ECO:0000313" key="7">
    <source>
        <dbReference type="Proteomes" id="UP000240322"/>
    </source>
</evidence>
<feature type="domain" description="ABC transporter" evidence="5">
    <location>
        <begin position="11"/>
        <end position="235"/>
    </location>
</feature>
<protein>
    <recommendedName>
        <fullName evidence="5">ABC transporter domain-containing protein</fullName>
    </recommendedName>
</protein>
<keyword evidence="4" id="KW-0067">ATP-binding</keyword>
<dbReference type="InterPro" id="IPR050763">
    <property type="entry name" value="ABC_transporter_ATP-binding"/>
</dbReference>
<organism evidence="6 7">
    <name type="scientific">Candidatus Marsarchaeota G2 archaeon OSP_D</name>
    <dbReference type="NCBI Taxonomy" id="1978157"/>
    <lineage>
        <taxon>Archaea</taxon>
        <taxon>Candidatus Marsarchaeota</taxon>
        <taxon>Candidatus Marsarchaeota group 2</taxon>
    </lineage>
</organism>
<evidence type="ECO:0000256" key="1">
    <source>
        <dbReference type="ARBA" id="ARBA00005417"/>
    </source>
</evidence>
<dbReference type="GO" id="GO:0005524">
    <property type="term" value="F:ATP binding"/>
    <property type="evidence" value="ECO:0007669"/>
    <property type="project" value="UniProtKB-KW"/>
</dbReference>
<dbReference type="EMBL" id="NEXE01000173">
    <property type="protein sequence ID" value="PSN87269.1"/>
    <property type="molecule type" value="Genomic_DNA"/>
</dbReference>
<dbReference type="Proteomes" id="UP000240322">
    <property type="component" value="Unassembled WGS sequence"/>
</dbReference>
<reference evidence="6 7" key="1">
    <citation type="submission" date="2017-04" db="EMBL/GenBank/DDBJ databases">
        <title>Novel microbial lineages endemic to geothermal iron-oxide mats fill important gaps in the evolutionary history of Archaea.</title>
        <authorList>
            <person name="Jay Z.J."/>
            <person name="Beam J.P."/>
            <person name="Dlakic M."/>
            <person name="Rusch D.B."/>
            <person name="Kozubal M.A."/>
            <person name="Inskeep W.P."/>
        </authorList>
    </citation>
    <scope>NUCLEOTIDE SEQUENCE [LARGE SCALE GENOMIC DNA]</scope>
    <source>
        <strain evidence="6">OSP_D</strain>
    </source>
</reference>
<dbReference type="CDD" id="cd03230">
    <property type="entry name" value="ABC_DR_subfamily_A"/>
    <property type="match status" value="1"/>
</dbReference>
<dbReference type="InterPro" id="IPR017871">
    <property type="entry name" value="ABC_transporter-like_CS"/>
</dbReference>